<feature type="compositionally biased region" description="Polar residues" evidence="1">
    <location>
        <begin position="45"/>
        <end position="54"/>
    </location>
</feature>
<name>A0A914X9Q8_9BILA</name>
<dbReference type="WBParaSite" id="PSAMB.scaffold7008size8430.g29447.t1">
    <property type="protein sequence ID" value="PSAMB.scaffold7008size8430.g29447.t1"/>
    <property type="gene ID" value="PSAMB.scaffold7008size8430.g29447"/>
</dbReference>
<feature type="region of interest" description="Disordered" evidence="1">
    <location>
        <begin position="110"/>
        <end position="130"/>
    </location>
</feature>
<sequence length="130" mass="14284">MRFLAQLAMEPSIDECGAWRQVLVSLPSVLRRQRRAWRSRGGRPDQTSQPTSQPAVVLRPPPLFIGERTRVNANSRLGGRRAHPPATATNYSAGIGIQSWKRPRAVVSVLHPGGADRPTERTDQPTAAVC</sequence>
<protein>
    <submittedName>
        <fullName evidence="3">Uncharacterized protein</fullName>
    </submittedName>
</protein>
<organism evidence="2 3">
    <name type="scientific">Plectus sambesii</name>
    <dbReference type="NCBI Taxonomy" id="2011161"/>
    <lineage>
        <taxon>Eukaryota</taxon>
        <taxon>Metazoa</taxon>
        <taxon>Ecdysozoa</taxon>
        <taxon>Nematoda</taxon>
        <taxon>Chromadorea</taxon>
        <taxon>Plectida</taxon>
        <taxon>Plectina</taxon>
        <taxon>Plectoidea</taxon>
        <taxon>Plectidae</taxon>
        <taxon>Plectus</taxon>
    </lineage>
</organism>
<dbReference type="AlphaFoldDB" id="A0A914X9Q8"/>
<accession>A0A914X9Q8</accession>
<proteinExistence type="predicted"/>
<evidence type="ECO:0000256" key="1">
    <source>
        <dbReference type="SAM" id="MobiDB-lite"/>
    </source>
</evidence>
<reference evidence="3" key="1">
    <citation type="submission" date="2022-11" db="UniProtKB">
        <authorList>
            <consortium name="WormBaseParasite"/>
        </authorList>
    </citation>
    <scope>IDENTIFICATION</scope>
</reference>
<dbReference type="Proteomes" id="UP000887566">
    <property type="component" value="Unplaced"/>
</dbReference>
<keyword evidence="2" id="KW-1185">Reference proteome</keyword>
<evidence type="ECO:0000313" key="2">
    <source>
        <dbReference type="Proteomes" id="UP000887566"/>
    </source>
</evidence>
<feature type="region of interest" description="Disordered" evidence="1">
    <location>
        <begin position="33"/>
        <end position="64"/>
    </location>
</feature>
<evidence type="ECO:0000313" key="3">
    <source>
        <dbReference type="WBParaSite" id="PSAMB.scaffold7008size8430.g29447.t1"/>
    </source>
</evidence>